<proteinExistence type="predicted"/>
<accession>A0A5B7HFA1</accession>
<keyword evidence="2" id="KW-1185">Reference proteome</keyword>
<evidence type="ECO:0000313" key="2">
    <source>
        <dbReference type="Proteomes" id="UP000324222"/>
    </source>
</evidence>
<comment type="caution">
    <text evidence="1">The sequence shown here is derived from an EMBL/GenBank/DDBJ whole genome shotgun (WGS) entry which is preliminary data.</text>
</comment>
<reference evidence="1 2" key="1">
    <citation type="submission" date="2019-05" db="EMBL/GenBank/DDBJ databases">
        <title>Another draft genome of Portunus trituberculatus and its Hox gene families provides insights of decapod evolution.</title>
        <authorList>
            <person name="Jeong J.-H."/>
            <person name="Song I."/>
            <person name="Kim S."/>
            <person name="Choi T."/>
            <person name="Kim D."/>
            <person name="Ryu S."/>
            <person name="Kim W."/>
        </authorList>
    </citation>
    <scope>NUCLEOTIDE SEQUENCE [LARGE SCALE GENOMIC DNA]</scope>
    <source>
        <tissue evidence="1">Muscle</tissue>
    </source>
</reference>
<dbReference type="EMBL" id="VSRR010028225">
    <property type="protein sequence ID" value="MPC68686.1"/>
    <property type="molecule type" value="Genomic_DNA"/>
</dbReference>
<sequence length="94" mass="10265">MQHSNLPSHNTLFRKCAASVCLVLVSRAAPSERHANTSACNKEGRVVIQSIHITSRCNEQNCHAEGRPPGDLVVTIISSNHVKGGRLINITHHH</sequence>
<protein>
    <submittedName>
        <fullName evidence="1">Uncharacterized protein</fullName>
    </submittedName>
</protein>
<evidence type="ECO:0000313" key="1">
    <source>
        <dbReference type="EMBL" id="MPC68686.1"/>
    </source>
</evidence>
<gene>
    <name evidence="1" type="ORF">E2C01_062890</name>
</gene>
<name>A0A5B7HFA1_PORTR</name>
<organism evidence="1 2">
    <name type="scientific">Portunus trituberculatus</name>
    <name type="common">Swimming crab</name>
    <name type="synonym">Neptunus trituberculatus</name>
    <dbReference type="NCBI Taxonomy" id="210409"/>
    <lineage>
        <taxon>Eukaryota</taxon>
        <taxon>Metazoa</taxon>
        <taxon>Ecdysozoa</taxon>
        <taxon>Arthropoda</taxon>
        <taxon>Crustacea</taxon>
        <taxon>Multicrustacea</taxon>
        <taxon>Malacostraca</taxon>
        <taxon>Eumalacostraca</taxon>
        <taxon>Eucarida</taxon>
        <taxon>Decapoda</taxon>
        <taxon>Pleocyemata</taxon>
        <taxon>Brachyura</taxon>
        <taxon>Eubrachyura</taxon>
        <taxon>Portunoidea</taxon>
        <taxon>Portunidae</taxon>
        <taxon>Portuninae</taxon>
        <taxon>Portunus</taxon>
    </lineage>
</organism>
<dbReference type="Proteomes" id="UP000324222">
    <property type="component" value="Unassembled WGS sequence"/>
</dbReference>
<dbReference type="AlphaFoldDB" id="A0A5B7HFA1"/>